<comment type="caution">
    <text evidence="8">The sequence shown here is derived from an EMBL/GenBank/DDBJ whole genome shotgun (WGS) entry which is preliminary data.</text>
</comment>
<sequence>MQKLITICKILTLKFRINNNYARKLFYKGVFGYKKQIIKQSMHRKNAIFIHIPKAAGRAISINIFGDDKLGHYYAQDYYYNNEKTFKEYYTFAFVRDPIDRLMSAYFYLIEGGGNSADAAIGRDIRTATTNFDDFVLNWLDEKTIYSWIHFIPQADFITIDGVIAVDFIGKFENIEEDYDQVAKKLGIQKKLSVVNKNSKKKKTIVSARAKDKIYNLYSKDYNVFDYKGGQ</sequence>
<dbReference type="PANTHER" id="PTHR12137">
    <property type="entry name" value="CARBOHYDRATE SULFOTRANSFERASE"/>
    <property type="match status" value="1"/>
</dbReference>
<evidence type="ECO:0000313" key="8">
    <source>
        <dbReference type="EMBL" id="MDI5885746.1"/>
    </source>
</evidence>
<dbReference type="Gene3D" id="3.40.50.300">
    <property type="entry name" value="P-loop containing nucleotide triphosphate hydrolases"/>
    <property type="match status" value="1"/>
</dbReference>
<evidence type="ECO:0000256" key="2">
    <source>
        <dbReference type="ARBA" id="ARBA00022679"/>
    </source>
</evidence>
<comment type="subcellular location">
    <subcellularLocation>
        <location evidence="1">Golgi apparatus membrane</location>
        <topology evidence="1">Single-pass type II membrane protein</topology>
    </subcellularLocation>
</comment>
<dbReference type="EMBL" id="JASCSA010000015">
    <property type="protein sequence ID" value="MDI5885746.1"/>
    <property type="molecule type" value="Genomic_DNA"/>
</dbReference>
<dbReference type="PANTHER" id="PTHR12137:SF54">
    <property type="entry name" value="CARBOHYDRATE SULFOTRANSFERASE"/>
    <property type="match status" value="1"/>
</dbReference>
<evidence type="ECO:0000313" key="9">
    <source>
        <dbReference type="Proteomes" id="UP001229025"/>
    </source>
</evidence>
<organism evidence="8 9">
    <name type="scientific">Cobetia amphilecti</name>
    <dbReference type="NCBI Taxonomy" id="1055104"/>
    <lineage>
        <taxon>Bacteria</taxon>
        <taxon>Pseudomonadati</taxon>
        <taxon>Pseudomonadota</taxon>
        <taxon>Gammaproteobacteria</taxon>
        <taxon>Oceanospirillales</taxon>
        <taxon>Halomonadaceae</taxon>
        <taxon>Cobetia</taxon>
    </lineage>
</organism>
<evidence type="ECO:0000256" key="6">
    <source>
        <dbReference type="ARBA" id="ARBA00023136"/>
    </source>
</evidence>
<keyword evidence="6" id="KW-0472">Membrane</keyword>
<dbReference type="InterPro" id="IPR005331">
    <property type="entry name" value="Sulfotransferase"/>
</dbReference>
<keyword evidence="9" id="KW-1185">Reference proteome</keyword>
<dbReference type="Proteomes" id="UP001229025">
    <property type="component" value="Unassembled WGS sequence"/>
</dbReference>
<keyword evidence="3" id="KW-0812">Transmembrane</keyword>
<protein>
    <submittedName>
        <fullName evidence="8">Sulfotransferase family 2 domain-containing protein</fullName>
    </submittedName>
</protein>
<keyword evidence="2" id="KW-0808">Transferase</keyword>
<evidence type="ECO:0000256" key="4">
    <source>
        <dbReference type="ARBA" id="ARBA00022989"/>
    </source>
</evidence>
<dbReference type="Pfam" id="PF03567">
    <property type="entry name" value="Sulfotransfer_2"/>
    <property type="match status" value="1"/>
</dbReference>
<keyword evidence="5" id="KW-0333">Golgi apparatus</keyword>
<keyword evidence="7" id="KW-0325">Glycoprotein</keyword>
<reference evidence="8 9" key="1">
    <citation type="submission" date="2023-04" db="EMBL/GenBank/DDBJ databases">
        <authorList>
            <person name="Otstavnykh N."/>
            <person name="Seitkalieva A."/>
            <person name="Bystritskaya E."/>
        </authorList>
    </citation>
    <scope>NUCLEOTIDE SEQUENCE [LARGE SCALE GENOMIC DNA]</scope>
    <source>
        <strain evidence="8 9">NRIC 0815</strain>
    </source>
</reference>
<accession>A0ABT6USR3</accession>
<evidence type="ECO:0000256" key="5">
    <source>
        <dbReference type="ARBA" id="ARBA00023034"/>
    </source>
</evidence>
<evidence type="ECO:0000256" key="1">
    <source>
        <dbReference type="ARBA" id="ARBA00004323"/>
    </source>
</evidence>
<reference evidence="9" key="2">
    <citation type="submission" date="2023-07" db="EMBL/GenBank/DDBJ databases">
        <title>Genome-based characterization of strain KMM 296 and proposal for reclassification of Cobetia litoralis and Cobetia pacifica, and emended description of the species Cobetia amphilecti and Cobetia marina.</title>
        <authorList>
            <person name="Balabanova L."/>
            <person name="Nedashkovskaya O."/>
        </authorList>
    </citation>
    <scope>NUCLEOTIDE SEQUENCE [LARGE SCALE GENOMIC DNA]</scope>
    <source>
        <strain evidence="9">NRIC 0815</strain>
    </source>
</reference>
<evidence type="ECO:0000256" key="3">
    <source>
        <dbReference type="ARBA" id="ARBA00022692"/>
    </source>
</evidence>
<keyword evidence="4" id="KW-1133">Transmembrane helix</keyword>
<evidence type="ECO:0000256" key="7">
    <source>
        <dbReference type="ARBA" id="ARBA00023180"/>
    </source>
</evidence>
<dbReference type="InterPro" id="IPR027417">
    <property type="entry name" value="P-loop_NTPase"/>
</dbReference>
<dbReference type="RefSeq" id="WP_284727409.1">
    <property type="nucleotide sequence ID" value="NZ_JASCSA010000015.1"/>
</dbReference>
<dbReference type="InterPro" id="IPR018011">
    <property type="entry name" value="Carb_sulfotrans_8-10"/>
</dbReference>
<proteinExistence type="predicted"/>
<name>A0ABT6USR3_9GAMM</name>
<gene>
    <name evidence="8" type="ORF">QLT01_15470</name>
</gene>